<sequence>MHQMYASMELLWPFTVAQYKGGAHLHFPFLAVSIIALLFLVSNTTTTITVTITTVAVTTTSVGPGNNGSPDLFFSSFWSFSRHINISFCFYSSFFSLFLQAKRKKKKKNALEIN</sequence>
<keyword evidence="1" id="KW-0812">Transmembrane</keyword>
<keyword evidence="1" id="KW-0472">Membrane</keyword>
<dbReference type="Proteomes" id="UP000192257">
    <property type="component" value="Unassembled WGS sequence"/>
</dbReference>
<evidence type="ECO:0000313" key="2">
    <source>
        <dbReference type="EMBL" id="ORC90960.1"/>
    </source>
</evidence>
<dbReference type="VEuPathDB" id="TriTrypDB:TM35_000073840"/>
<dbReference type="AlphaFoldDB" id="A0A1X0P3G8"/>
<gene>
    <name evidence="2" type="ORF">TM35_000073840</name>
</gene>
<comment type="caution">
    <text evidence="2">The sequence shown here is derived from an EMBL/GenBank/DDBJ whole genome shotgun (WGS) entry which is preliminary data.</text>
</comment>
<feature type="transmembrane region" description="Helical" evidence="1">
    <location>
        <begin position="21"/>
        <end position="41"/>
    </location>
</feature>
<dbReference type="EMBL" id="NBCO01000007">
    <property type="protein sequence ID" value="ORC90960.1"/>
    <property type="molecule type" value="Genomic_DNA"/>
</dbReference>
<keyword evidence="3" id="KW-1185">Reference proteome</keyword>
<reference evidence="2 3" key="1">
    <citation type="submission" date="2017-03" db="EMBL/GenBank/DDBJ databases">
        <title>An alternative strategy for trypanosome survival in the mammalian bloodstream revealed through genome and transcriptome analysis of the ubiquitous bovine parasite Trypanosoma (Megatrypanum) theileri.</title>
        <authorList>
            <person name="Kelly S."/>
            <person name="Ivens A."/>
            <person name="Mott A."/>
            <person name="O'Neill E."/>
            <person name="Emms D."/>
            <person name="Macleod O."/>
            <person name="Voorheis P."/>
            <person name="Matthews J."/>
            <person name="Matthews K."/>
            <person name="Carrington M."/>
        </authorList>
    </citation>
    <scope>NUCLEOTIDE SEQUENCE [LARGE SCALE GENOMIC DNA]</scope>
    <source>
        <strain evidence="2">Edinburgh</strain>
    </source>
</reference>
<dbReference type="GeneID" id="39983610"/>
<evidence type="ECO:0000313" key="3">
    <source>
        <dbReference type="Proteomes" id="UP000192257"/>
    </source>
</evidence>
<organism evidence="2 3">
    <name type="scientific">Trypanosoma theileri</name>
    <dbReference type="NCBI Taxonomy" id="67003"/>
    <lineage>
        <taxon>Eukaryota</taxon>
        <taxon>Discoba</taxon>
        <taxon>Euglenozoa</taxon>
        <taxon>Kinetoplastea</taxon>
        <taxon>Metakinetoplastina</taxon>
        <taxon>Trypanosomatida</taxon>
        <taxon>Trypanosomatidae</taxon>
        <taxon>Trypanosoma</taxon>
    </lineage>
</organism>
<dbReference type="RefSeq" id="XP_028885026.1">
    <property type="nucleotide sequence ID" value="XM_029023830.1"/>
</dbReference>
<accession>A0A1X0P3G8</accession>
<protein>
    <submittedName>
        <fullName evidence="2">Uncharacterized protein</fullName>
    </submittedName>
</protein>
<proteinExistence type="predicted"/>
<keyword evidence="1" id="KW-1133">Transmembrane helix</keyword>
<feature type="transmembrane region" description="Helical" evidence="1">
    <location>
        <begin position="80"/>
        <end position="99"/>
    </location>
</feature>
<evidence type="ECO:0000256" key="1">
    <source>
        <dbReference type="SAM" id="Phobius"/>
    </source>
</evidence>
<name>A0A1X0P3G8_9TRYP</name>